<dbReference type="GO" id="GO:0009279">
    <property type="term" value="C:cell outer membrane"/>
    <property type="evidence" value="ECO:0007669"/>
    <property type="project" value="TreeGrafter"/>
</dbReference>
<keyword evidence="1" id="KW-0732">Signal</keyword>
<keyword evidence="5" id="KW-1185">Reference proteome</keyword>
<evidence type="ECO:0000313" key="4">
    <source>
        <dbReference type="EMBL" id="MBB4119045.1"/>
    </source>
</evidence>
<dbReference type="PANTHER" id="PTHR36504">
    <property type="entry name" value="LIPOPOLYSACCHARIDE EXPORT SYSTEM PROTEIN LPTA"/>
    <property type="match status" value="1"/>
</dbReference>
<dbReference type="InterPro" id="IPR052037">
    <property type="entry name" value="LPS_export_LptA"/>
</dbReference>
<dbReference type="EMBL" id="JACIFO010000004">
    <property type="protein sequence ID" value="MBB4119045.1"/>
    <property type="molecule type" value="Genomic_DNA"/>
</dbReference>
<dbReference type="GO" id="GO:0017089">
    <property type="term" value="F:glycolipid transfer activity"/>
    <property type="evidence" value="ECO:0007669"/>
    <property type="project" value="TreeGrafter"/>
</dbReference>
<gene>
    <name evidence="4" type="ORF">GGR32_001336</name>
</gene>
<organism evidence="4 5">
    <name type="scientific">Mesonia hippocampi</name>
    <dbReference type="NCBI Taxonomy" id="1628250"/>
    <lineage>
        <taxon>Bacteria</taxon>
        <taxon>Pseudomonadati</taxon>
        <taxon>Bacteroidota</taxon>
        <taxon>Flavobacteriia</taxon>
        <taxon>Flavobacteriales</taxon>
        <taxon>Flavobacteriaceae</taxon>
        <taxon>Mesonia</taxon>
    </lineage>
</organism>
<dbReference type="Gene3D" id="2.60.450.10">
    <property type="entry name" value="Lipopolysaccharide (LPS) transport protein A like domain"/>
    <property type="match status" value="3"/>
</dbReference>
<dbReference type="InterPro" id="IPR005653">
    <property type="entry name" value="OstA-like_N"/>
</dbReference>
<feature type="domain" description="Organic solvent tolerance-like N-terminal" evidence="3">
    <location>
        <begin position="51"/>
        <end position="181"/>
    </location>
</feature>
<comment type="caution">
    <text evidence="4">The sequence shown here is derived from an EMBL/GenBank/DDBJ whole genome shotgun (WGS) entry which is preliminary data.</text>
</comment>
<evidence type="ECO:0000256" key="1">
    <source>
        <dbReference type="ARBA" id="ARBA00022729"/>
    </source>
</evidence>
<dbReference type="RefSeq" id="WP_246415181.1">
    <property type="nucleotide sequence ID" value="NZ_JACIFO010000004.1"/>
</dbReference>
<dbReference type="Pfam" id="PF13100">
    <property type="entry name" value="OstA_2"/>
    <property type="match status" value="1"/>
</dbReference>
<feature type="compositionally biased region" description="Polar residues" evidence="2">
    <location>
        <begin position="553"/>
        <end position="567"/>
    </location>
</feature>
<protein>
    <submittedName>
        <fullName evidence="4">Lipopolysaccharide export system protein LptA</fullName>
    </submittedName>
</protein>
<name>A0A840EPN3_9FLAO</name>
<accession>A0A840EPN3</accession>
<sequence>MKKFHFIYFILILSFPYALHAQKKIDYENNRFLTDEEKYPGALIFVKAEGKQPYFTHEGIDFWCDQAILYPEEDFLRAYGNVQIKQGDSIQLQGTYAEYNGKTQFAFISNRVKLETKQNTLTTDSLFFDRKKQQAFYRSGGTVKDTASTINSKIGRYYMQDGKYSFLNNVVVTHPKYIINSQHIDFYEESGHAYLYGPSTITGKDSKVYCERGFYDTRGDVGHFVKNASVDYKTRNLKGDSIYFNREKGFASATNHIKVIDTANQSLISGHYAEVYREKDSVFITKRALASMKQERDSIHIHSDTLMITGKTDKRIIRGYYNTRLFKSDMSGKCDSVHISEVTGVTTMMGKPIVWAQNNQLTGDTIKLINNPKTNKLDSLLVYYNAFMIQKDTVGDYNQVKGKEMFGLFNNENELTEVNFIKNTETIYYSRDNDLALIGINKAISSSINIEFKDKEITYITYHTNPKNTLYPEKELPENARKLKGFNWRGNEMLRRKEDLFIGKDSLELPKIKGIDAPKTQESFFEQDSTKMQLHKNSRLTPNLLKHPEKDSINTSTPPNHNIIENN</sequence>
<dbReference type="Proteomes" id="UP000553034">
    <property type="component" value="Unassembled WGS sequence"/>
</dbReference>
<feature type="region of interest" description="Disordered" evidence="2">
    <location>
        <begin position="528"/>
        <end position="567"/>
    </location>
</feature>
<proteinExistence type="predicted"/>
<dbReference type="GO" id="GO:0030288">
    <property type="term" value="C:outer membrane-bounded periplasmic space"/>
    <property type="evidence" value="ECO:0007669"/>
    <property type="project" value="TreeGrafter"/>
</dbReference>
<evidence type="ECO:0000313" key="5">
    <source>
        <dbReference type="Proteomes" id="UP000553034"/>
    </source>
</evidence>
<evidence type="ECO:0000259" key="3">
    <source>
        <dbReference type="Pfam" id="PF13100"/>
    </source>
</evidence>
<dbReference type="GO" id="GO:0015920">
    <property type="term" value="P:lipopolysaccharide transport"/>
    <property type="evidence" value="ECO:0007669"/>
    <property type="project" value="TreeGrafter"/>
</dbReference>
<dbReference type="PANTHER" id="PTHR36504:SF1">
    <property type="entry name" value="LIPOPOLYSACCHARIDE EXPORT SYSTEM PROTEIN LPTA"/>
    <property type="match status" value="1"/>
</dbReference>
<evidence type="ECO:0000256" key="2">
    <source>
        <dbReference type="SAM" id="MobiDB-lite"/>
    </source>
</evidence>
<dbReference type="AlphaFoldDB" id="A0A840EPN3"/>
<reference evidence="4 5" key="1">
    <citation type="submission" date="2020-08" db="EMBL/GenBank/DDBJ databases">
        <title>Genomic Encyclopedia of Type Strains, Phase IV (KMG-IV): sequencing the most valuable type-strain genomes for metagenomic binning, comparative biology and taxonomic classification.</title>
        <authorList>
            <person name="Goeker M."/>
        </authorList>
    </citation>
    <scope>NUCLEOTIDE SEQUENCE [LARGE SCALE GENOMIC DNA]</scope>
    <source>
        <strain evidence="4 5">DSM 29568</strain>
    </source>
</reference>